<reference evidence="2 3" key="1">
    <citation type="submission" date="2019-11" db="EMBL/GenBank/DDBJ databases">
        <title>Growth characteristics of pneumococcus vary with the chemical composition of the capsule and with environmental conditions.</title>
        <authorList>
            <person name="Tothpal A."/>
            <person name="Desobry K."/>
            <person name="Joshi S."/>
            <person name="Wyllie A.L."/>
            <person name="Weinberger D.M."/>
        </authorList>
    </citation>
    <scope>NUCLEOTIDE SEQUENCE [LARGE SCALE GENOMIC DNA]</scope>
    <source>
        <strain evidence="3">pnumococcus22F</strain>
    </source>
</reference>
<comment type="caution">
    <text evidence="2">The sequence shown here is derived from an EMBL/GenBank/DDBJ whole genome shotgun (WGS) entry which is preliminary data.</text>
</comment>
<name>A0A6G2D6Q4_STREE</name>
<proteinExistence type="predicted"/>
<sequence length="46" mass="4719">MSELHAVVLSGTGGVWSVHTAAGETHEASMRGRLKQDGTAKLAVGD</sequence>
<dbReference type="Proteomes" id="UP000474228">
    <property type="component" value="Unassembled WGS sequence"/>
</dbReference>
<dbReference type="AlphaFoldDB" id="A0A6G2D6Q4"/>
<evidence type="ECO:0000256" key="1">
    <source>
        <dbReference type="SAM" id="MobiDB-lite"/>
    </source>
</evidence>
<organism evidence="2 3">
    <name type="scientific">Streptococcus pneumoniae</name>
    <dbReference type="NCBI Taxonomy" id="1313"/>
    <lineage>
        <taxon>Bacteria</taxon>
        <taxon>Bacillati</taxon>
        <taxon>Bacillota</taxon>
        <taxon>Bacilli</taxon>
        <taxon>Lactobacillales</taxon>
        <taxon>Streptococcaceae</taxon>
        <taxon>Streptococcus</taxon>
    </lineage>
</organism>
<feature type="compositionally biased region" description="Basic and acidic residues" evidence="1">
    <location>
        <begin position="27"/>
        <end position="38"/>
    </location>
</feature>
<gene>
    <name evidence="2" type="ORF">GM539_14200</name>
</gene>
<evidence type="ECO:0008006" key="4">
    <source>
        <dbReference type="Google" id="ProtNLM"/>
    </source>
</evidence>
<feature type="region of interest" description="Disordered" evidence="1">
    <location>
        <begin position="27"/>
        <end position="46"/>
    </location>
</feature>
<dbReference type="EMBL" id="WNHJ01000840">
    <property type="protein sequence ID" value="MTV64483.1"/>
    <property type="molecule type" value="Genomic_DNA"/>
</dbReference>
<protein>
    <recommendedName>
        <fullName evidence="4">Ribosome small subunit-dependent GTPase A</fullName>
    </recommendedName>
</protein>
<accession>A0A6G2D6Q4</accession>
<evidence type="ECO:0000313" key="3">
    <source>
        <dbReference type="Proteomes" id="UP000474228"/>
    </source>
</evidence>
<feature type="non-terminal residue" evidence="2">
    <location>
        <position position="46"/>
    </location>
</feature>
<evidence type="ECO:0000313" key="2">
    <source>
        <dbReference type="EMBL" id="MTV64483.1"/>
    </source>
</evidence>